<dbReference type="Gene3D" id="1.10.1240.10">
    <property type="entry name" value="Methionine synthase domain"/>
    <property type="match status" value="1"/>
</dbReference>
<name>A0A0V8IRI5_9BACL</name>
<gene>
    <name evidence="4" type="ORF">AS030_22200</name>
</gene>
<accession>A0A0V8IRI5</accession>
<sequence length="223" mass="25544">MQQHSPQQFAEFLLNGDQQRATELLRQIAKHTPRYKLYNELLTPAMRYIGELWERNDITVAEEHLATAVCDFVLAQYHYSPGKSLAMNRHSVNHKAMFSCLEGEQHALGLKMVSGLFEEEGWHSRFMGADLPLEYTVDTAKKWMPDVIGLSVSIAYNLPNLQTYVKALEDLNYGPTVLVGGRLAEKYDLRPYCSDKTVIIKDVEELHSWLSVYSTGEKQNARY</sequence>
<keyword evidence="2" id="KW-0170">Cobalt</keyword>
<dbReference type="InterPro" id="IPR050554">
    <property type="entry name" value="Met_Synthase/Corrinoid"/>
</dbReference>
<dbReference type="InterPro" id="IPR036724">
    <property type="entry name" value="Cobalamin-bd_sf"/>
</dbReference>
<dbReference type="Pfam" id="PF02310">
    <property type="entry name" value="B12-binding"/>
    <property type="match status" value="1"/>
</dbReference>
<dbReference type="GO" id="GO:0046653">
    <property type="term" value="P:tetrahydrofolate metabolic process"/>
    <property type="evidence" value="ECO:0007669"/>
    <property type="project" value="TreeGrafter"/>
</dbReference>
<dbReference type="GO" id="GO:0031419">
    <property type="term" value="F:cobalamin binding"/>
    <property type="evidence" value="ECO:0007669"/>
    <property type="project" value="InterPro"/>
</dbReference>
<dbReference type="EMBL" id="LNQN01000010">
    <property type="protein sequence ID" value="KSU77380.1"/>
    <property type="molecule type" value="Genomic_DNA"/>
</dbReference>
<evidence type="ECO:0000313" key="5">
    <source>
        <dbReference type="Proteomes" id="UP000054099"/>
    </source>
</evidence>
<proteinExistence type="predicted"/>
<dbReference type="InterPro" id="IPR036594">
    <property type="entry name" value="Meth_synthase_dom"/>
</dbReference>
<dbReference type="Proteomes" id="UP000054099">
    <property type="component" value="Unassembled WGS sequence"/>
</dbReference>
<evidence type="ECO:0000313" key="4">
    <source>
        <dbReference type="EMBL" id="KSU77380.1"/>
    </source>
</evidence>
<evidence type="ECO:0000256" key="2">
    <source>
        <dbReference type="ARBA" id="ARBA00023285"/>
    </source>
</evidence>
<comment type="caution">
    <text evidence="4">The sequence shown here is derived from an EMBL/GenBank/DDBJ whole genome shotgun (WGS) entry which is preliminary data.</text>
</comment>
<keyword evidence="5" id="KW-1185">Reference proteome</keyword>
<reference evidence="4 5" key="1">
    <citation type="journal article" date="2014" name="Antonie Van Leeuwenhoek">
        <title>Fictibacillus enclensis sp. nov., isolated from marine sediment.</title>
        <authorList>
            <person name="Dastager S.G."/>
            <person name="Mawlankar R."/>
            <person name="Srinivasan K."/>
            <person name="Tang S.K."/>
            <person name="Lee J.C."/>
            <person name="Ramana V.V."/>
            <person name="Shouche Y.S."/>
        </authorList>
    </citation>
    <scope>NUCLEOTIDE SEQUENCE [LARGE SCALE GENOMIC DNA]</scope>
    <source>
        <strain evidence="4 5">NIO-1003</strain>
    </source>
</reference>
<evidence type="ECO:0000259" key="3">
    <source>
        <dbReference type="PROSITE" id="PS51332"/>
    </source>
</evidence>
<dbReference type="GO" id="GO:0050667">
    <property type="term" value="P:homocysteine metabolic process"/>
    <property type="evidence" value="ECO:0007669"/>
    <property type="project" value="TreeGrafter"/>
</dbReference>
<protein>
    <submittedName>
        <fullName evidence="4">Cobalamin-binding protein</fullName>
    </submittedName>
</protein>
<dbReference type="PANTHER" id="PTHR45833">
    <property type="entry name" value="METHIONINE SYNTHASE"/>
    <property type="match status" value="1"/>
</dbReference>
<dbReference type="Gene3D" id="3.40.50.280">
    <property type="entry name" value="Cobalamin-binding domain"/>
    <property type="match status" value="1"/>
</dbReference>
<dbReference type="RefSeq" id="WP_061975863.1">
    <property type="nucleotide sequence ID" value="NZ_FMAV01000008.1"/>
</dbReference>
<dbReference type="GO" id="GO:0005829">
    <property type="term" value="C:cytosol"/>
    <property type="evidence" value="ECO:0007669"/>
    <property type="project" value="TreeGrafter"/>
</dbReference>
<dbReference type="InterPro" id="IPR006158">
    <property type="entry name" value="Cobalamin-bd"/>
</dbReference>
<evidence type="ECO:0000256" key="1">
    <source>
        <dbReference type="ARBA" id="ARBA00022723"/>
    </source>
</evidence>
<dbReference type="Pfam" id="PF02607">
    <property type="entry name" value="B12-binding_2"/>
    <property type="match status" value="1"/>
</dbReference>
<keyword evidence="1" id="KW-0479">Metal-binding</keyword>
<dbReference type="PANTHER" id="PTHR45833:SF1">
    <property type="entry name" value="METHIONINE SYNTHASE"/>
    <property type="match status" value="1"/>
</dbReference>
<dbReference type="CDD" id="cd02065">
    <property type="entry name" value="B12-binding_like"/>
    <property type="match status" value="1"/>
</dbReference>
<dbReference type="OrthoDB" id="5756833at2"/>
<dbReference type="InterPro" id="IPR003759">
    <property type="entry name" value="Cbl-bd_cap"/>
</dbReference>
<dbReference type="GO" id="GO:0046872">
    <property type="term" value="F:metal ion binding"/>
    <property type="evidence" value="ECO:0007669"/>
    <property type="project" value="UniProtKB-KW"/>
</dbReference>
<dbReference type="SUPFAM" id="SSF52242">
    <property type="entry name" value="Cobalamin (vitamin B12)-binding domain"/>
    <property type="match status" value="1"/>
</dbReference>
<dbReference type="PROSITE" id="PS51332">
    <property type="entry name" value="B12_BINDING"/>
    <property type="match status" value="1"/>
</dbReference>
<dbReference type="GO" id="GO:0008705">
    <property type="term" value="F:methionine synthase activity"/>
    <property type="evidence" value="ECO:0007669"/>
    <property type="project" value="TreeGrafter"/>
</dbReference>
<organism evidence="4 5">
    <name type="scientific">Fictibacillus enclensis</name>
    <dbReference type="NCBI Taxonomy" id="1017270"/>
    <lineage>
        <taxon>Bacteria</taxon>
        <taxon>Bacillati</taxon>
        <taxon>Bacillota</taxon>
        <taxon>Bacilli</taxon>
        <taxon>Bacillales</taxon>
        <taxon>Fictibacillaceae</taxon>
        <taxon>Fictibacillus</taxon>
    </lineage>
</organism>
<dbReference type="AlphaFoldDB" id="A0A0V8IRI5"/>
<feature type="domain" description="B12-binding" evidence="3">
    <location>
        <begin position="93"/>
        <end position="220"/>
    </location>
</feature>